<organism evidence="1 2">
    <name type="scientific">Candidatus Glassbacteria bacterium GWA2_58_10</name>
    <dbReference type="NCBI Taxonomy" id="1817865"/>
    <lineage>
        <taxon>Bacteria</taxon>
        <taxon>Candidatus Glassiibacteriota</taxon>
    </lineage>
</organism>
<sequence length="69" mass="8049">MYSHLVHLNLESGVKTYFRLSADSNRFYPKKAEMLHIIINIILRLAPVQSLKSFVSKRSSHILFPSNYK</sequence>
<proteinExistence type="predicted"/>
<gene>
    <name evidence="1" type="ORF">A2Z86_07425</name>
</gene>
<accession>A0A1F5YGV0</accession>
<protein>
    <submittedName>
        <fullName evidence="1">Uncharacterized protein</fullName>
    </submittedName>
</protein>
<dbReference type="EMBL" id="MFIV01000024">
    <property type="protein sequence ID" value="OGF99407.1"/>
    <property type="molecule type" value="Genomic_DNA"/>
</dbReference>
<evidence type="ECO:0000313" key="1">
    <source>
        <dbReference type="EMBL" id="OGF99407.1"/>
    </source>
</evidence>
<reference evidence="1 2" key="1">
    <citation type="journal article" date="2016" name="Nat. Commun.">
        <title>Thousands of microbial genomes shed light on interconnected biogeochemical processes in an aquifer system.</title>
        <authorList>
            <person name="Anantharaman K."/>
            <person name="Brown C.T."/>
            <person name="Hug L.A."/>
            <person name="Sharon I."/>
            <person name="Castelle C.J."/>
            <person name="Probst A.J."/>
            <person name="Thomas B.C."/>
            <person name="Singh A."/>
            <person name="Wilkins M.J."/>
            <person name="Karaoz U."/>
            <person name="Brodie E.L."/>
            <person name="Williams K.H."/>
            <person name="Hubbard S.S."/>
            <person name="Banfield J.F."/>
        </authorList>
    </citation>
    <scope>NUCLEOTIDE SEQUENCE [LARGE SCALE GENOMIC DNA]</scope>
</reference>
<evidence type="ECO:0000313" key="2">
    <source>
        <dbReference type="Proteomes" id="UP000176992"/>
    </source>
</evidence>
<name>A0A1F5YGV0_9BACT</name>
<comment type="caution">
    <text evidence="1">The sequence shown here is derived from an EMBL/GenBank/DDBJ whole genome shotgun (WGS) entry which is preliminary data.</text>
</comment>
<dbReference type="AlphaFoldDB" id="A0A1F5YGV0"/>
<dbReference type="Proteomes" id="UP000176992">
    <property type="component" value="Unassembled WGS sequence"/>
</dbReference>